<proteinExistence type="inferred from homology"/>
<comment type="caution">
    <text evidence="3">The sequence shown here is derived from an EMBL/GenBank/DDBJ whole genome shotgun (WGS) entry which is preliminary data.</text>
</comment>
<comment type="similarity">
    <text evidence="1">Belongs to the short-chain dehydrogenases/reductases (SDR) family.</text>
</comment>
<evidence type="ECO:0000313" key="3">
    <source>
        <dbReference type="EMBL" id="KAJ7039470.1"/>
    </source>
</evidence>
<name>A0AAD6X8M7_9AGAR</name>
<dbReference type="Pfam" id="PF00106">
    <property type="entry name" value="adh_short"/>
    <property type="match status" value="1"/>
</dbReference>
<dbReference type="Gene3D" id="3.40.50.720">
    <property type="entry name" value="NAD(P)-binding Rossmann-like Domain"/>
    <property type="match status" value="1"/>
</dbReference>
<evidence type="ECO:0000256" key="2">
    <source>
        <dbReference type="ARBA" id="ARBA00023002"/>
    </source>
</evidence>
<sequence length="176" mass="19249">MERQGRERFKTVIAELRRLLASMIPVHVGLVGFKSQRSGLGLALVNAMVAAGERVVATLRVPKQMKDLESKYSRDQLLVQRLDPCGLTLVDVVVNSAGYGILAEIEATPDSAARHNFEVQFWGPVSITREVNLVRKAIKFMRDVDPKGHGGLIINVSSAGGYLANPAIAFYNASKF</sequence>
<dbReference type="PANTHER" id="PTHR43976">
    <property type="entry name" value="SHORT CHAIN DEHYDROGENASE"/>
    <property type="match status" value="1"/>
</dbReference>
<protein>
    <submittedName>
        <fullName evidence="3">Uncharacterized protein</fullName>
    </submittedName>
</protein>
<dbReference type="InterPro" id="IPR051911">
    <property type="entry name" value="SDR_oxidoreductase"/>
</dbReference>
<keyword evidence="2" id="KW-0560">Oxidoreductase</keyword>
<evidence type="ECO:0000256" key="1">
    <source>
        <dbReference type="ARBA" id="ARBA00006484"/>
    </source>
</evidence>
<reference evidence="3" key="1">
    <citation type="submission" date="2023-03" db="EMBL/GenBank/DDBJ databases">
        <title>Massive genome expansion in bonnet fungi (Mycena s.s.) driven by repeated elements and novel gene families across ecological guilds.</title>
        <authorList>
            <consortium name="Lawrence Berkeley National Laboratory"/>
            <person name="Harder C.B."/>
            <person name="Miyauchi S."/>
            <person name="Viragh M."/>
            <person name="Kuo A."/>
            <person name="Thoen E."/>
            <person name="Andreopoulos B."/>
            <person name="Lu D."/>
            <person name="Skrede I."/>
            <person name="Drula E."/>
            <person name="Henrissat B."/>
            <person name="Morin E."/>
            <person name="Kohler A."/>
            <person name="Barry K."/>
            <person name="LaButti K."/>
            <person name="Morin E."/>
            <person name="Salamov A."/>
            <person name="Lipzen A."/>
            <person name="Mereny Z."/>
            <person name="Hegedus B."/>
            <person name="Baldrian P."/>
            <person name="Stursova M."/>
            <person name="Weitz H."/>
            <person name="Taylor A."/>
            <person name="Grigoriev I.V."/>
            <person name="Nagy L.G."/>
            <person name="Martin F."/>
            <person name="Kauserud H."/>
        </authorList>
    </citation>
    <scope>NUCLEOTIDE SEQUENCE</scope>
    <source>
        <strain evidence="3">CBHHK200</strain>
    </source>
</reference>
<dbReference type="Proteomes" id="UP001218188">
    <property type="component" value="Unassembled WGS sequence"/>
</dbReference>
<accession>A0AAD6X8M7</accession>
<keyword evidence="4" id="KW-1185">Reference proteome</keyword>
<dbReference type="PRINTS" id="PR00080">
    <property type="entry name" value="SDRFAMILY"/>
</dbReference>
<dbReference type="PRINTS" id="PR00081">
    <property type="entry name" value="GDHRDH"/>
</dbReference>
<dbReference type="PANTHER" id="PTHR43976:SF16">
    <property type="entry name" value="SHORT-CHAIN DEHYDROGENASE_REDUCTASE FAMILY PROTEIN"/>
    <property type="match status" value="1"/>
</dbReference>
<gene>
    <name evidence="3" type="ORF">C8F04DRAFT_1179001</name>
</gene>
<dbReference type="EMBL" id="JARJCM010000027">
    <property type="protein sequence ID" value="KAJ7039470.1"/>
    <property type="molecule type" value="Genomic_DNA"/>
</dbReference>
<evidence type="ECO:0000313" key="4">
    <source>
        <dbReference type="Proteomes" id="UP001218188"/>
    </source>
</evidence>
<organism evidence="3 4">
    <name type="scientific">Mycena alexandri</name>
    <dbReference type="NCBI Taxonomy" id="1745969"/>
    <lineage>
        <taxon>Eukaryota</taxon>
        <taxon>Fungi</taxon>
        <taxon>Dikarya</taxon>
        <taxon>Basidiomycota</taxon>
        <taxon>Agaricomycotina</taxon>
        <taxon>Agaricomycetes</taxon>
        <taxon>Agaricomycetidae</taxon>
        <taxon>Agaricales</taxon>
        <taxon>Marasmiineae</taxon>
        <taxon>Mycenaceae</taxon>
        <taxon>Mycena</taxon>
    </lineage>
</organism>
<dbReference type="InterPro" id="IPR002347">
    <property type="entry name" value="SDR_fam"/>
</dbReference>
<dbReference type="SUPFAM" id="SSF51735">
    <property type="entry name" value="NAD(P)-binding Rossmann-fold domains"/>
    <property type="match status" value="1"/>
</dbReference>
<feature type="non-terminal residue" evidence="3">
    <location>
        <position position="176"/>
    </location>
</feature>
<dbReference type="AlphaFoldDB" id="A0AAD6X8M7"/>
<dbReference type="GO" id="GO:0016491">
    <property type="term" value="F:oxidoreductase activity"/>
    <property type="evidence" value="ECO:0007669"/>
    <property type="project" value="UniProtKB-KW"/>
</dbReference>
<dbReference type="InterPro" id="IPR036291">
    <property type="entry name" value="NAD(P)-bd_dom_sf"/>
</dbReference>